<dbReference type="InterPro" id="IPR000962">
    <property type="entry name" value="Znf_DskA_TraR"/>
</dbReference>
<reference evidence="6 7" key="1">
    <citation type="journal article" date="2016" name="Nat. Commun.">
        <title>Thousands of microbial genomes shed light on interconnected biogeochemical processes in an aquifer system.</title>
        <authorList>
            <person name="Anantharaman K."/>
            <person name="Brown C.T."/>
            <person name="Hug L.A."/>
            <person name="Sharon I."/>
            <person name="Castelle C.J."/>
            <person name="Probst A.J."/>
            <person name="Thomas B.C."/>
            <person name="Singh A."/>
            <person name="Wilkins M.J."/>
            <person name="Karaoz U."/>
            <person name="Brodie E.L."/>
            <person name="Williams K.H."/>
            <person name="Hubbard S.S."/>
            <person name="Banfield J.F."/>
        </authorList>
    </citation>
    <scope>NUCLEOTIDE SEQUENCE [LARGE SCALE GENOMIC DNA]</scope>
</reference>
<dbReference type="EMBL" id="MHVJ01000015">
    <property type="protein sequence ID" value="OHA91026.1"/>
    <property type="molecule type" value="Genomic_DNA"/>
</dbReference>
<feature type="zinc finger region" description="dksA C4-type" evidence="4">
    <location>
        <begin position="73"/>
        <end position="97"/>
    </location>
</feature>
<evidence type="ECO:0000313" key="6">
    <source>
        <dbReference type="EMBL" id="OHA91026.1"/>
    </source>
</evidence>
<evidence type="ECO:0000313" key="7">
    <source>
        <dbReference type="Proteomes" id="UP000178612"/>
    </source>
</evidence>
<evidence type="ECO:0000259" key="5">
    <source>
        <dbReference type="Pfam" id="PF01258"/>
    </source>
</evidence>
<keyword evidence="1" id="KW-0479">Metal-binding</keyword>
<dbReference type="Gene3D" id="1.20.120.910">
    <property type="entry name" value="DksA, coiled-coil domain"/>
    <property type="match status" value="1"/>
</dbReference>
<evidence type="ECO:0000256" key="1">
    <source>
        <dbReference type="ARBA" id="ARBA00022723"/>
    </source>
</evidence>
<dbReference type="AlphaFoldDB" id="A0A1G2T171"/>
<keyword evidence="2" id="KW-0863">Zinc-finger</keyword>
<dbReference type="Pfam" id="PF01258">
    <property type="entry name" value="zf-dskA_traR"/>
    <property type="match status" value="1"/>
</dbReference>
<gene>
    <name evidence="6" type="ORF">A2758_01405</name>
</gene>
<dbReference type="SUPFAM" id="SSF57716">
    <property type="entry name" value="Glucocorticoid receptor-like (DNA-binding domain)"/>
    <property type="match status" value="1"/>
</dbReference>
<keyword evidence="3" id="KW-0862">Zinc</keyword>
<organism evidence="6 7">
    <name type="scientific">Candidatus Zambryskibacteria bacterium RIFCSPHIGHO2_01_FULL_49_18</name>
    <dbReference type="NCBI Taxonomy" id="1802740"/>
    <lineage>
        <taxon>Bacteria</taxon>
        <taxon>Candidatus Zambryskiibacteriota</taxon>
    </lineage>
</organism>
<comment type="caution">
    <text evidence="6">The sequence shown here is derived from an EMBL/GenBank/DDBJ whole genome shotgun (WGS) entry which is preliminary data.</text>
</comment>
<dbReference type="PROSITE" id="PS51128">
    <property type="entry name" value="ZF_DKSA_2"/>
    <property type="match status" value="1"/>
</dbReference>
<sequence length="121" mass="14251">MMAMSEERRQALKKMLFDRRREIESCRPPTTGKYEEYDGCEEIDIYLAETREENLDRLRRAERQLAEGTYGSCLGCRDEISLERLSALPFVVICKRCDDEAELQVLRERVPGNRWGRLFAL</sequence>
<evidence type="ECO:0000256" key="2">
    <source>
        <dbReference type="ARBA" id="ARBA00022771"/>
    </source>
</evidence>
<evidence type="ECO:0000256" key="4">
    <source>
        <dbReference type="PROSITE-ProRule" id="PRU00510"/>
    </source>
</evidence>
<evidence type="ECO:0000256" key="3">
    <source>
        <dbReference type="ARBA" id="ARBA00022833"/>
    </source>
</evidence>
<dbReference type="GO" id="GO:0008270">
    <property type="term" value="F:zinc ion binding"/>
    <property type="evidence" value="ECO:0007669"/>
    <property type="project" value="UniProtKB-KW"/>
</dbReference>
<dbReference type="Proteomes" id="UP000178612">
    <property type="component" value="Unassembled WGS sequence"/>
</dbReference>
<accession>A0A1G2T171</accession>
<name>A0A1G2T171_9BACT</name>
<proteinExistence type="predicted"/>
<protein>
    <recommendedName>
        <fullName evidence="5">Zinc finger DksA/TraR C4-type domain-containing protein</fullName>
    </recommendedName>
</protein>
<feature type="domain" description="Zinc finger DksA/TraR C4-type" evidence="5">
    <location>
        <begin position="68"/>
        <end position="102"/>
    </location>
</feature>